<dbReference type="PANTHER" id="PTHR43304:SF1">
    <property type="entry name" value="PAC DOMAIN-CONTAINING PROTEIN"/>
    <property type="match status" value="1"/>
</dbReference>
<dbReference type="Gene3D" id="3.30.565.10">
    <property type="entry name" value="Histidine kinase-like ATPase, C-terminal domain"/>
    <property type="match status" value="1"/>
</dbReference>
<evidence type="ECO:0000256" key="1">
    <source>
        <dbReference type="ARBA" id="ARBA00000085"/>
    </source>
</evidence>
<evidence type="ECO:0000256" key="2">
    <source>
        <dbReference type="ARBA" id="ARBA00012438"/>
    </source>
</evidence>
<evidence type="ECO:0000259" key="9">
    <source>
        <dbReference type="PROSITE" id="PS50113"/>
    </source>
</evidence>
<dbReference type="FunFam" id="3.30.450.20:FF:000099">
    <property type="entry name" value="Sensory box sensor histidine kinase"/>
    <property type="match status" value="1"/>
</dbReference>
<dbReference type="InterPro" id="IPR001610">
    <property type="entry name" value="PAC"/>
</dbReference>
<dbReference type="SMART" id="SM00086">
    <property type="entry name" value="PAC"/>
    <property type="match status" value="2"/>
</dbReference>
<comment type="catalytic activity">
    <reaction evidence="1">
        <text>ATP + protein L-histidine = ADP + protein N-phospho-L-histidine.</text>
        <dbReference type="EC" id="2.7.13.3"/>
    </reaction>
</comment>
<dbReference type="SUPFAM" id="SSF55785">
    <property type="entry name" value="PYP-like sensor domain (PAS domain)"/>
    <property type="match status" value="2"/>
</dbReference>
<evidence type="ECO:0000313" key="10">
    <source>
        <dbReference type="EMBL" id="BAY97213.1"/>
    </source>
</evidence>
<feature type="domain" description="Histidine kinase" evidence="7">
    <location>
        <begin position="345"/>
        <end position="576"/>
    </location>
</feature>
<dbReference type="InterPro" id="IPR013767">
    <property type="entry name" value="PAS_fold"/>
</dbReference>
<gene>
    <name evidence="10" type="ORF">NIES37_11500</name>
</gene>
<dbReference type="InterPro" id="IPR035965">
    <property type="entry name" value="PAS-like_dom_sf"/>
</dbReference>
<dbReference type="CDD" id="cd00082">
    <property type="entry name" value="HisKA"/>
    <property type="match status" value="1"/>
</dbReference>
<dbReference type="InterPro" id="IPR003661">
    <property type="entry name" value="HisK_dim/P_dom"/>
</dbReference>
<dbReference type="InterPro" id="IPR013655">
    <property type="entry name" value="PAS_fold_3"/>
</dbReference>
<dbReference type="InterPro" id="IPR003594">
    <property type="entry name" value="HATPase_dom"/>
</dbReference>
<dbReference type="InterPro" id="IPR004358">
    <property type="entry name" value="Sig_transdc_His_kin-like_C"/>
</dbReference>
<dbReference type="KEGG" id="ttq:NIES37_11500"/>
<keyword evidence="6" id="KW-0902">Two-component regulatory system</keyword>
<evidence type="ECO:0000259" key="8">
    <source>
        <dbReference type="PROSITE" id="PS50112"/>
    </source>
</evidence>
<feature type="domain" description="PAC" evidence="9">
    <location>
        <begin position="268"/>
        <end position="320"/>
    </location>
</feature>
<dbReference type="InterPro" id="IPR052162">
    <property type="entry name" value="Sensor_kinase/Photoreceptor"/>
</dbReference>
<dbReference type="PROSITE" id="PS50109">
    <property type="entry name" value="HIS_KIN"/>
    <property type="match status" value="1"/>
</dbReference>
<dbReference type="SMART" id="SM00387">
    <property type="entry name" value="HATPase_c"/>
    <property type="match status" value="1"/>
</dbReference>
<dbReference type="Pfam" id="PF00989">
    <property type="entry name" value="PAS"/>
    <property type="match status" value="1"/>
</dbReference>
<organism evidence="10 11">
    <name type="scientific">Tolypothrix tenuis PCC 7101</name>
    <dbReference type="NCBI Taxonomy" id="231146"/>
    <lineage>
        <taxon>Bacteria</taxon>
        <taxon>Bacillati</taxon>
        <taxon>Cyanobacteriota</taxon>
        <taxon>Cyanophyceae</taxon>
        <taxon>Nostocales</taxon>
        <taxon>Tolypothrichaceae</taxon>
        <taxon>Tolypothrix</taxon>
    </lineage>
</organism>
<dbReference type="SMART" id="SM00388">
    <property type="entry name" value="HisKA"/>
    <property type="match status" value="1"/>
</dbReference>
<dbReference type="GO" id="GO:0000155">
    <property type="term" value="F:phosphorelay sensor kinase activity"/>
    <property type="evidence" value="ECO:0007669"/>
    <property type="project" value="InterPro"/>
</dbReference>
<dbReference type="SUPFAM" id="SSF47384">
    <property type="entry name" value="Homodimeric domain of signal transducing histidine kinase"/>
    <property type="match status" value="1"/>
</dbReference>
<dbReference type="InterPro" id="IPR005467">
    <property type="entry name" value="His_kinase_dom"/>
</dbReference>
<dbReference type="PROSITE" id="PS50112">
    <property type="entry name" value="PAS"/>
    <property type="match status" value="2"/>
</dbReference>
<keyword evidence="4" id="KW-0808">Transferase</keyword>
<dbReference type="Pfam" id="PF02518">
    <property type="entry name" value="HATPase_c"/>
    <property type="match status" value="1"/>
</dbReference>
<dbReference type="EC" id="2.7.13.3" evidence="2"/>
<dbReference type="GO" id="GO:0006355">
    <property type="term" value="P:regulation of DNA-templated transcription"/>
    <property type="evidence" value="ECO:0007669"/>
    <property type="project" value="InterPro"/>
</dbReference>
<dbReference type="Pfam" id="PF08447">
    <property type="entry name" value="PAS_3"/>
    <property type="match status" value="1"/>
</dbReference>
<dbReference type="InterPro" id="IPR000700">
    <property type="entry name" value="PAS-assoc_C"/>
</dbReference>
<evidence type="ECO:0000259" key="7">
    <source>
        <dbReference type="PROSITE" id="PS50109"/>
    </source>
</evidence>
<dbReference type="EMBL" id="AP018248">
    <property type="protein sequence ID" value="BAY97213.1"/>
    <property type="molecule type" value="Genomic_DNA"/>
</dbReference>
<dbReference type="PRINTS" id="PR00344">
    <property type="entry name" value="BCTRLSENSOR"/>
</dbReference>
<dbReference type="Gene3D" id="1.10.287.130">
    <property type="match status" value="1"/>
</dbReference>
<evidence type="ECO:0000256" key="3">
    <source>
        <dbReference type="ARBA" id="ARBA00022553"/>
    </source>
</evidence>
<keyword evidence="5 10" id="KW-0418">Kinase</keyword>
<dbReference type="SUPFAM" id="SSF55874">
    <property type="entry name" value="ATPase domain of HSP90 chaperone/DNA topoisomerase II/histidine kinase"/>
    <property type="match status" value="1"/>
</dbReference>
<sequence length="578" mass="66294">MSRNQQSIWHKNRRQQDILSAKSARLELVSERAEDLEPCTAETLLPNQEELALYRRLYENIPSVYFSLDLTGIILSVNKFGANCLGYSVEELIDKSVLNLFEHSDKQKLSDALGELAKTASFNDVSKWEFRLNCPASEIVWVKVVARLLPADDGFSHLDLGSNSTDKHHQKHPQILMVLEDITAHKQAEDALRESEQRFHSMANTAPVMLWMAGCDGLFTFFNQSWLKFTGRSMEQQQGLGWLEGVHPQEQDFCQEIYDSAFHARAKFEMEYRLKRHDNEYRWVLDTGIPRFTPNGKFVGYIGCCIDITERKSVEVALKHSQESVQAQLEEMESLNRLKDEFLSTVSHELRTPLTNMKMAIQMLGIALNQEQNFFSEMEKPQIERSKAARYYEILDNECDREINLISNFLDLQRLDNNTKPLVLETIQVQQWLWRVVELFKARNRNSCQQKLRLSIANSLPLLTCDPFSLERILIELLTNACKFSPPDAEITISAQMKSQNMQFQVINSGVEIPSCELPRIFDKFYRIPSNDPWKQGGTGLGLALVQKLTKLLGGTIEVESGSNRTCFAIQLPLSNEV</sequence>
<dbReference type="Pfam" id="PF00512">
    <property type="entry name" value="HisKA"/>
    <property type="match status" value="1"/>
</dbReference>
<keyword evidence="3" id="KW-0597">Phosphoprotein</keyword>
<feature type="domain" description="PAS" evidence="8">
    <location>
        <begin position="50"/>
        <end position="120"/>
    </location>
</feature>
<dbReference type="SMART" id="SM00091">
    <property type="entry name" value="PAS"/>
    <property type="match status" value="2"/>
</dbReference>
<dbReference type="PROSITE" id="PS50113">
    <property type="entry name" value="PAC"/>
    <property type="match status" value="1"/>
</dbReference>
<dbReference type="CDD" id="cd00130">
    <property type="entry name" value="PAS"/>
    <property type="match status" value="2"/>
</dbReference>
<accession>A0A1Z4MUW4</accession>
<dbReference type="AlphaFoldDB" id="A0A1Z4MUW4"/>
<keyword evidence="11" id="KW-1185">Reference proteome</keyword>
<proteinExistence type="predicted"/>
<dbReference type="InterPro" id="IPR036890">
    <property type="entry name" value="HATPase_C_sf"/>
</dbReference>
<dbReference type="Gene3D" id="3.30.450.20">
    <property type="entry name" value="PAS domain"/>
    <property type="match status" value="2"/>
</dbReference>
<dbReference type="Proteomes" id="UP000218785">
    <property type="component" value="Chromosome"/>
</dbReference>
<evidence type="ECO:0000256" key="5">
    <source>
        <dbReference type="ARBA" id="ARBA00022777"/>
    </source>
</evidence>
<name>A0A1Z4MUW4_9CYAN</name>
<dbReference type="PANTHER" id="PTHR43304">
    <property type="entry name" value="PHYTOCHROME-LIKE PROTEIN CPH1"/>
    <property type="match status" value="1"/>
</dbReference>
<reference evidence="10 11" key="1">
    <citation type="submission" date="2017-06" db="EMBL/GenBank/DDBJ databases">
        <title>Genome sequencing of cyanobaciteial culture collection at National Institute for Environmental Studies (NIES).</title>
        <authorList>
            <person name="Hirose Y."/>
            <person name="Shimura Y."/>
            <person name="Fujisawa T."/>
            <person name="Nakamura Y."/>
            <person name="Kawachi M."/>
        </authorList>
    </citation>
    <scope>NUCLEOTIDE SEQUENCE [LARGE SCALE GENOMIC DNA]</scope>
    <source>
        <strain evidence="10 11">NIES-37</strain>
    </source>
</reference>
<dbReference type="RefSeq" id="WP_096574300.1">
    <property type="nucleotide sequence ID" value="NZ_CAWNJS010000001.1"/>
</dbReference>
<evidence type="ECO:0000256" key="4">
    <source>
        <dbReference type="ARBA" id="ARBA00022679"/>
    </source>
</evidence>
<feature type="domain" description="PAS" evidence="8">
    <location>
        <begin position="195"/>
        <end position="265"/>
    </location>
</feature>
<protein>
    <recommendedName>
        <fullName evidence="2">histidine kinase</fullName>
        <ecNumber evidence="2">2.7.13.3</ecNumber>
    </recommendedName>
</protein>
<evidence type="ECO:0000313" key="11">
    <source>
        <dbReference type="Proteomes" id="UP000218785"/>
    </source>
</evidence>
<dbReference type="InterPro" id="IPR000014">
    <property type="entry name" value="PAS"/>
</dbReference>
<evidence type="ECO:0000256" key="6">
    <source>
        <dbReference type="ARBA" id="ARBA00023012"/>
    </source>
</evidence>
<dbReference type="NCBIfam" id="TIGR00229">
    <property type="entry name" value="sensory_box"/>
    <property type="match status" value="2"/>
</dbReference>
<dbReference type="InterPro" id="IPR036097">
    <property type="entry name" value="HisK_dim/P_sf"/>
</dbReference>